<proteinExistence type="predicted"/>
<dbReference type="SUPFAM" id="SSF53335">
    <property type="entry name" value="S-adenosyl-L-methionine-dependent methyltransferases"/>
    <property type="match status" value="1"/>
</dbReference>
<sequence>MITNFKQDPEILNSISPKNYLESYFINNEKRKIHKWFHYLEIYEAHFSKFRDTPVNILEIGVDNGGSLQMWKDYFGKNCKIYGIDILEKCKEYEDDQINIIIGSQEDRNFWKTVKDTCPKFDIIIDDGGHTMNQQVVTYEEMFPFLNDNGVYLCEDVHTSYWPGEYGGSYKGNTFIEYSKNFIDYLHASYSSAIPKTYSGDNIHGIHYYDSMIVIEKRKKPQIFHTVTGKI</sequence>
<protein>
    <submittedName>
        <fullName evidence="1">Methyltransferase domain containing protein</fullName>
    </submittedName>
</protein>
<accession>A0A6J5SUG8</accession>
<dbReference type="InterPro" id="IPR029063">
    <property type="entry name" value="SAM-dependent_MTases_sf"/>
</dbReference>
<dbReference type="EMBL" id="LR797474">
    <property type="protein sequence ID" value="CAB4219192.1"/>
    <property type="molecule type" value="Genomic_DNA"/>
</dbReference>
<gene>
    <name evidence="1" type="ORF">UFOVP1604_275</name>
</gene>
<dbReference type="GO" id="GO:0008168">
    <property type="term" value="F:methyltransferase activity"/>
    <property type="evidence" value="ECO:0007669"/>
    <property type="project" value="UniProtKB-KW"/>
</dbReference>
<dbReference type="GO" id="GO:0032259">
    <property type="term" value="P:methylation"/>
    <property type="evidence" value="ECO:0007669"/>
    <property type="project" value="UniProtKB-KW"/>
</dbReference>
<evidence type="ECO:0000313" key="1">
    <source>
        <dbReference type="EMBL" id="CAB4219192.1"/>
    </source>
</evidence>
<name>A0A6J5SUG8_9CAUD</name>
<keyword evidence="1" id="KW-0489">Methyltransferase</keyword>
<organism evidence="1">
    <name type="scientific">uncultured Caudovirales phage</name>
    <dbReference type="NCBI Taxonomy" id="2100421"/>
    <lineage>
        <taxon>Viruses</taxon>
        <taxon>Duplodnaviria</taxon>
        <taxon>Heunggongvirae</taxon>
        <taxon>Uroviricota</taxon>
        <taxon>Caudoviricetes</taxon>
        <taxon>Peduoviridae</taxon>
        <taxon>Maltschvirus</taxon>
        <taxon>Maltschvirus maltsch</taxon>
    </lineage>
</organism>
<keyword evidence="1" id="KW-0808">Transferase</keyword>
<dbReference type="Gene3D" id="3.40.50.150">
    <property type="entry name" value="Vaccinia Virus protein VP39"/>
    <property type="match status" value="1"/>
</dbReference>
<reference evidence="1" key="1">
    <citation type="submission" date="2020-05" db="EMBL/GenBank/DDBJ databases">
        <authorList>
            <person name="Chiriac C."/>
            <person name="Salcher M."/>
            <person name="Ghai R."/>
            <person name="Kavagutti S V."/>
        </authorList>
    </citation>
    <scope>NUCLEOTIDE SEQUENCE</scope>
</reference>